<name>A0AAU9F1S9_9BACT</name>
<keyword evidence="2" id="KW-1185">Reference proteome</keyword>
<gene>
    <name evidence="1" type="ORF">FAK_24130</name>
</gene>
<reference evidence="2" key="1">
    <citation type="journal article" date="2023" name="Arch. Microbiol.">
        <title>Desulfoferula mesophilus gen. nov. sp. nov., a mesophilic sulfate-reducing bacterium isolated from a brackish lake sediment.</title>
        <authorList>
            <person name="Watanabe T."/>
            <person name="Yabe T."/>
            <person name="Tsuji J.M."/>
            <person name="Fukui M."/>
        </authorList>
    </citation>
    <scope>NUCLEOTIDE SEQUENCE [LARGE SCALE GENOMIC DNA]</scope>
    <source>
        <strain evidence="2">12FAK</strain>
    </source>
</reference>
<evidence type="ECO:0000313" key="2">
    <source>
        <dbReference type="Proteomes" id="UP001366166"/>
    </source>
</evidence>
<dbReference type="AlphaFoldDB" id="A0AAU9F1S9"/>
<protein>
    <submittedName>
        <fullName evidence="1">Uncharacterized protein</fullName>
    </submittedName>
</protein>
<organism evidence="1 2">
    <name type="scientific">Desulfoferula mesophila</name>
    <dbReference type="NCBI Taxonomy" id="3058419"/>
    <lineage>
        <taxon>Bacteria</taxon>
        <taxon>Pseudomonadati</taxon>
        <taxon>Thermodesulfobacteriota</taxon>
        <taxon>Desulfarculia</taxon>
        <taxon>Desulfarculales</taxon>
        <taxon>Desulfarculaceae</taxon>
        <taxon>Desulfoferula</taxon>
    </lineage>
</organism>
<dbReference type="EMBL" id="AP028679">
    <property type="protein sequence ID" value="BEQ15347.1"/>
    <property type="molecule type" value="Genomic_DNA"/>
</dbReference>
<dbReference type="KEGG" id="dmp:FAK_24130"/>
<accession>A0AAU9F1S9</accession>
<dbReference type="Proteomes" id="UP001366166">
    <property type="component" value="Chromosome"/>
</dbReference>
<sequence>MTPRKAIREQCLYCMCGSHVLVRECTSVDCQLHVYRLNRLPDGVKNRALLEINKFCLSCAGSPSSVARCNGHMLYDEDCCLHGFRKGTNPRRKGVGGRPPEEFFFGTRGPICPTESTILNGEGLG</sequence>
<proteinExistence type="predicted"/>
<evidence type="ECO:0000313" key="1">
    <source>
        <dbReference type="EMBL" id="BEQ15347.1"/>
    </source>
</evidence>